<dbReference type="EMBL" id="KZ453122">
    <property type="protein sequence ID" value="PKA47590.1"/>
    <property type="molecule type" value="Genomic_DNA"/>
</dbReference>
<protein>
    <submittedName>
        <fullName evidence="2">Uncharacterized protein</fullName>
    </submittedName>
</protein>
<accession>A0A2H9ZWA8</accession>
<proteinExistence type="predicted"/>
<feature type="compositionally biased region" description="Polar residues" evidence="1">
    <location>
        <begin position="35"/>
        <end position="53"/>
    </location>
</feature>
<dbReference type="AlphaFoldDB" id="A0A2H9ZWA8"/>
<keyword evidence="3" id="KW-1185">Reference proteome</keyword>
<dbReference type="OrthoDB" id="9411774at2759"/>
<evidence type="ECO:0000256" key="1">
    <source>
        <dbReference type="SAM" id="MobiDB-lite"/>
    </source>
</evidence>
<gene>
    <name evidence="2" type="ORF">AXF42_Ash014786</name>
</gene>
<sequence>MAGSSASTEESARSKGISLVDEANDFLAQDHESETGSSPLASSTTMKTIPQQSKRWRPSLATLPLAELTEPESLSTISHTTSVEEAALNLMLLSRDSWTRAEQQSTAAMRQERPTGKSRLLAAAGDRVQSS</sequence>
<organism evidence="2 3">
    <name type="scientific">Apostasia shenzhenica</name>
    <dbReference type="NCBI Taxonomy" id="1088818"/>
    <lineage>
        <taxon>Eukaryota</taxon>
        <taxon>Viridiplantae</taxon>
        <taxon>Streptophyta</taxon>
        <taxon>Embryophyta</taxon>
        <taxon>Tracheophyta</taxon>
        <taxon>Spermatophyta</taxon>
        <taxon>Magnoliopsida</taxon>
        <taxon>Liliopsida</taxon>
        <taxon>Asparagales</taxon>
        <taxon>Orchidaceae</taxon>
        <taxon>Apostasioideae</taxon>
        <taxon>Apostasia</taxon>
    </lineage>
</organism>
<feature type="region of interest" description="Disordered" evidence="1">
    <location>
        <begin position="23"/>
        <end position="61"/>
    </location>
</feature>
<evidence type="ECO:0000313" key="3">
    <source>
        <dbReference type="Proteomes" id="UP000236161"/>
    </source>
</evidence>
<feature type="region of interest" description="Disordered" evidence="1">
    <location>
        <begin position="99"/>
        <end position="131"/>
    </location>
</feature>
<reference evidence="2 3" key="1">
    <citation type="journal article" date="2017" name="Nature">
        <title>The Apostasia genome and the evolution of orchids.</title>
        <authorList>
            <person name="Zhang G.Q."/>
            <person name="Liu K.W."/>
            <person name="Li Z."/>
            <person name="Lohaus R."/>
            <person name="Hsiao Y.Y."/>
            <person name="Niu S.C."/>
            <person name="Wang J.Y."/>
            <person name="Lin Y.C."/>
            <person name="Xu Q."/>
            <person name="Chen L.J."/>
            <person name="Yoshida K."/>
            <person name="Fujiwara S."/>
            <person name="Wang Z.W."/>
            <person name="Zhang Y.Q."/>
            <person name="Mitsuda N."/>
            <person name="Wang M."/>
            <person name="Liu G.H."/>
            <person name="Pecoraro L."/>
            <person name="Huang H.X."/>
            <person name="Xiao X.J."/>
            <person name="Lin M."/>
            <person name="Wu X.Y."/>
            <person name="Wu W.L."/>
            <person name="Chen Y.Y."/>
            <person name="Chang S.B."/>
            <person name="Sakamoto S."/>
            <person name="Ohme-Takagi M."/>
            <person name="Yagi M."/>
            <person name="Zeng S.J."/>
            <person name="Shen C.Y."/>
            <person name="Yeh C.M."/>
            <person name="Luo Y.B."/>
            <person name="Tsai W.C."/>
            <person name="Van de Peer Y."/>
            <person name="Liu Z.J."/>
        </authorList>
    </citation>
    <scope>NUCLEOTIDE SEQUENCE [LARGE SCALE GENOMIC DNA]</scope>
    <source>
        <strain evidence="3">cv. Shenzhen</strain>
        <tissue evidence="2">Stem</tissue>
    </source>
</reference>
<dbReference type="Proteomes" id="UP000236161">
    <property type="component" value="Unassembled WGS sequence"/>
</dbReference>
<evidence type="ECO:0000313" key="2">
    <source>
        <dbReference type="EMBL" id="PKA47590.1"/>
    </source>
</evidence>
<name>A0A2H9ZWA8_9ASPA</name>